<dbReference type="AlphaFoldDB" id="A0A7R9WE74"/>
<dbReference type="InterPro" id="IPR017136">
    <property type="entry name" value="UCP037205"/>
</dbReference>
<dbReference type="EMBL" id="HBED01040836">
    <property type="protein sequence ID" value="CAD8322104.1"/>
    <property type="molecule type" value="Transcribed_RNA"/>
</dbReference>
<name>A0A7R9WE74_9STRA</name>
<sequence>MALTSRIAEFGPLFTIMFRPSGAMAVLSMALVLLLSTSLQSAAAAASPLRPASAFLPAFSRSSSLVSPWCCDDDDDDQAVSRTHNPLRRIGDKSRRNVSPTRLFGRRRGSGKAKKERVSKSDFPSKVCVVCGRPFTWRKKWERCWDEVTCCSKKCNAERRANKNIGNVE</sequence>
<protein>
    <recommendedName>
        <fullName evidence="2">DUF2256 domain-containing protein</fullName>
    </recommendedName>
</protein>
<evidence type="ECO:0008006" key="2">
    <source>
        <dbReference type="Google" id="ProtNLM"/>
    </source>
</evidence>
<dbReference type="Pfam" id="PF10013">
    <property type="entry name" value="DUF2256"/>
    <property type="match status" value="1"/>
</dbReference>
<dbReference type="PANTHER" id="PTHR37463:SF1">
    <property type="entry name" value="DUF2256 DOMAIN-CONTAINING PROTEIN"/>
    <property type="match status" value="1"/>
</dbReference>
<organism evidence="1">
    <name type="scientific">Pseudictyota dubia</name>
    <dbReference type="NCBI Taxonomy" id="2749911"/>
    <lineage>
        <taxon>Eukaryota</taxon>
        <taxon>Sar</taxon>
        <taxon>Stramenopiles</taxon>
        <taxon>Ochrophyta</taxon>
        <taxon>Bacillariophyta</taxon>
        <taxon>Mediophyceae</taxon>
        <taxon>Biddulphiophycidae</taxon>
        <taxon>Eupodiscales</taxon>
        <taxon>Odontellaceae</taxon>
        <taxon>Pseudictyota</taxon>
    </lineage>
</organism>
<gene>
    <name evidence="1" type="ORF">TDUB1175_LOCUS20521</name>
</gene>
<evidence type="ECO:0000313" key="1">
    <source>
        <dbReference type="EMBL" id="CAD8322104.1"/>
    </source>
</evidence>
<proteinExistence type="predicted"/>
<accession>A0A7R9WE74</accession>
<dbReference type="PANTHER" id="PTHR37463">
    <property type="entry name" value="GSL3115 PROTEIN"/>
    <property type="match status" value="1"/>
</dbReference>
<reference evidence="1" key="1">
    <citation type="submission" date="2021-01" db="EMBL/GenBank/DDBJ databases">
        <authorList>
            <person name="Corre E."/>
            <person name="Pelletier E."/>
            <person name="Niang G."/>
            <person name="Scheremetjew M."/>
            <person name="Finn R."/>
            <person name="Kale V."/>
            <person name="Holt S."/>
            <person name="Cochrane G."/>
            <person name="Meng A."/>
            <person name="Brown T."/>
            <person name="Cohen L."/>
        </authorList>
    </citation>
    <scope>NUCLEOTIDE SEQUENCE</scope>
    <source>
        <strain evidence="1">CCMP147</strain>
    </source>
</reference>